<feature type="active site" description="Acyl-ester intermediate" evidence="7">
    <location>
        <position position="60"/>
    </location>
</feature>
<keyword evidence="2 11" id="KW-0732">Signal</keyword>
<evidence type="ECO:0000259" key="12">
    <source>
        <dbReference type="Pfam" id="PF00768"/>
    </source>
</evidence>
<dbReference type="PANTHER" id="PTHR21581:SF33">
    <property type="entry name" value="D-ALANYL-D-ALANINE CARBOXYPEPTIDASE DACB"/>
    <property type="match status" value="1"/>
</dbReference>
<dbReference type="SUPFAM" id="SSF56601">
    <property type="entry name" value="beta-lactamase/transpeptidase-like"/>
    <property type="match status" value="1"/>
</dbReference>
<organism evidence="13 14">
    <name type="scientific">Geomesophilobacter sediminis</name>
    <dbReference type="NCBI Taxonomy" id="2798584"/>
    <lineage>
        <taxon>Bacteria</taxon>
        <taxon>Pseudomonadati</taxon>
        <taxon>Thermodesulfobacteriota</taxon>
        <taxon>Desulfuromonadia</taxon>
        <taxon>Geobacterales</taxon>
        <taxon>Geobacteraceae</taxon>
        <taxon>Geomesophilobacter</taxon>
    </lineage>
</organism>
<evidence type="ECO:0000256" key="11">
    <source>
        <dbReference type="SAM" id="SignalP"/>
    </source>
</evidence>
<evidence type="ECO:0000256" key="5">
    <source>
        <dbReference type="ARBA" id="ARBA00022984"/>
    </source>
</evidence>
<evidence type="ECO:0000256" key="6">
    <source>
        <dbReference type="ARBA" id="ARBA00023316"/>
    </source>
</evidence>
<comment type="caution">
    <text evidence="13">The sequence shown here is derived from an EMBL/GenBank/DDBJ whole genome shotgun (WGS) entry which is preliminary data.</text>
</comment>
<dbReference type="GO" id="GO:0009002">
    <property type="term" value="F:serine-type D-Ala-D-Ala carboxypeptidase activity"/>
    <property type="evidence" value="ECO:0007669"/>
    <property type="project" value="InterPro"/>
</dbReference>
<evidence type="ECO:0000256" key="7">
    <source>
        <dbReference type="PIRSR" id="PIRSR618044-1"/>
    </source>
</evidence>
<comment type="similarity">
    <text evidence="1 9">Belongs to the peptidase S11 family.</text>
</comment>
<dbReference type="Gene3D" id="3.40.710.10">
    <property type="entry name" value="DD-peptidase/beta-lactamase superfamily"/>
    <property type="match status" value="1"/>
</dbReference>
<accession>A0A8J7S7J1</accession>
<evidence type="ECO:0000256" key="9">
    <source>
        <dbReference type="RuleBase" id="RU004016"/>
    </source>
</evidence>
<keyword evidence="6" id="KW-0961">Cell wall biogenesis/degradation</keyword>
<keyword evidence="13" id="KW-0645">Protease</keyword>
<name>A0A8J7S7J1_9BACT</name>
<reference evidence="13" key="1">
    <citation type="submission" date="2020-12" db="EMBL/GenBank/DDBJ databases">
        <title>Geomonas sp. Red875, isolated from river sediment.</title>
        <authorList>
            <person name="Xu Z."/>
            <person name="Zhang Z."/>
            <person name="Masuda Y."/>
            <person name="Itoh H."/>
            <person name="Senoo K."/>
        </authorList>
    </citation>
    <scope>NUCLEOTIDE SEQUENCE</scope>
    <source>
        <strain evidence="13">Red875</strain>
    </source>
</reference>
<dbReference type="GO" id="GO:0006508">
    <property type="term" value="P:proteolysis"/>
    <property type="evidence" value="ECO:0007669"/>
    <property type="project" value="InterPro"/>
</dbReference>
<dbReference type="EMBL" id="JAEMHM010000018">
    <property type="protein sequence ID" value="MBJ6726967.1"/>
    <property type="molecule type" value="Genomic_DNA"/>
</dbReference>
<dbReference type="AlphaFoldDB" id="A0A8J7S7J1"/>
<dbReference type="PRINTS" id="PR00725">
    <property type="entry name" value="DADACBPTASE1"/>
</dbReference>
<keyword evidence="13" id="KW-0121">Carboxypeptidase</keyword>
<feature type="signal peptide" evidence="11">
    <location>
        <begin position="1"/>
        <end position="26"/>
    </location>
</feature>
<feature type="domain" description="Peptidase S11 D-alanyl-D-alanine carboxypeptidase A N-terminal" evidence="12">
    <location>
        <begin position="43"/>
        <end position="250"/>
    </location>
</feature>
<evidence type="ECO:0000313" key="14">
    <source>
        <dbReference type="Proteomes" id="UP000636888"/>
    </source>
</evidence>
<keyword evidence="14" id="KW-1185">Reference proteome</keyword>
<evidence type="ECO:0000256" key="1">
    <source>
        <dbReference type="ARBA" id="ARBA00007164"/>
    </source>
</evidence>
<dbReference type="RefSeq" id="WP_199385879.1">
    <property type="nucleotide sequence ID" value="NZ_JAEMHM010000018.1"/>
</dbReference>
<feature type="active site" description="Proton acceptor" evidence="7">
    <location>
        <position position="63"/>
    </location>
</feature>
<dbReference type="InterPro" id="IPR001967">
    <property type="entry name" value="Peptidase_S11_N"/>
</dbReference>
<feature type="active site" evidence="7">
    <location>
        <position position="115"/>
    </location>
</feature>
<evidence type="ECO:0000256" key="3">
    <source>
        <dbReference type="ARBA" id="ARBA00022801"/>
    </source>
</evidence>
<dbReference type="GO" id="GO:0008360">
    <property type="term" value="P:regulation of cell shape"/>
    <property type="evidence" value="ECO:0007669"/>
    <property type="project" value="UniProtKB-KW"/>
</dbReference>
<keyword evidence="5" id="KW-0573">Peptidoglycan synthesis</keyword>
<evidence type="ECO:0000256" key="10">
    <source>
        <dbReference type="SAM" id="MobiDB-lite"/>
    </source>
</evidence>
<dbReference type="GO" id="GO:0071555">
    <property type="term" value="P:cell wall organization"/>
    <property type="evidence" value="ECO:0007669"/>
    <property type="project" value="UniProtKB-KW"/>
</dbReference>
<feature type="region of interest" description="Disordered" evidence="10">
    <location>
        <begin position="289"/>
        <end position="309"/>
    </location>
</feature>
<dbReference type="PANTHER" id="PTHR21581">
    <property type="entry name" value="D-ALANYL-D-ALANINE CARBOXYPEPTIDASE"/>
    <property type="match status" value="1"/>
</dbReference>
<dbReference type="InterPro" id="IPR012338">
    <property type="entry name" value="Beta-lactam/transpept-like"/>
</dbReference>
<sequence length="309" mass="33970">MKFFSFAILTLIALLLVTVHPASGYAANFAFADPPASYLLQVNGKIYRERGSGIRRPQASLTKVMTALLVLEHCRLEEVVTVNKAAASETGSRIHLHRGDRLTVHNLLAATLMASANDACRALAEHVGGSQPKFVTMMNRRAAELGLHDTQFRNACGHDQDGHYSTTHDLMVLANAALHHEAFAELVATPRMTITTVSGKRSYTFRNINRLIGRYDGARGVKTGTTPKAGQCLIALAQRGETRVLLVIMRSRHRWQTAPAMLDAVFEAHAPKRPELIPKELPDETILKELDENGGNGPNGMFKEEDKTQ</sequence>
<evidence type="ECO:0000256" key="8">
    <source>
        <dbReference type="PIRSR" id="PIRSR618044-2"/>
    </source>
</evidence>
<dbReference type="Proteomes" id="UP000636888">
    <property type="component" value="Unassembled WGS sequence"/>
</dbReference>
<keyword evidence="3" id="KW-0378">Hydrolase</keyword>
<evidence type="ECO:0000256" key="4">
    <source>
        <dbReference type="ARBA" id="ARBA00022960"/>
    </source>
</evidence>
<feature type="chain" id="PRO_5035163237" evidence="11">
    <location>
        <begin position="27"/>
        <end position="309"/>
    </location>
</feature>
<evidence type="ECO:0000313" key="13">
    <source>
        <dbReference type="EMBL" id="MBJ6726967.1"/>
    </source>
</evidence>
<dbReference type="GO" id="GO:0009252">
    <property type="term" value="P:peptidoglycan biosynthetic process"/>
    <property type="evidence" value="ECO:0007669"/>
    <property type="project" value="UniProtKB-KW"/>
</dbReference>
<evidence type="ECO:0000256" key="2">
    <source>
        <dbReference type="ARBA" id="ARBA00022729"/>
    </source>
</evidence>
<gene>
    <name evidence="13" type="ORF">JFN93_19830</name>
</gene>
<protein>
    <submittedName>
        <fullName evidence="13">D-alanyl-D-alanine carboxypeptidase</fullName>
    </submittedName>
</protein>
<dbReference type="InterPro" id="IPR018044">
    <property type="entry name" value="Peptidase_S11"/>
</dbReference>
<feature type="binding site" evidence="8">
    <location>
        <position position="222"/>
    </location>
    <ligand>
        <name>substrate</name>
    </ligand>
</feature>
<dbReference type="Pfam" id="PF00768">
    <property type="entry name" value="Peptidase_S11"/>
    <property type="match status" value="1"/>
</dbReference>
<proteinExistence type="inferred from homology"/>
<keyword evidence="4" id="KW-0133">Cell shape</keyword>